<evidence type="ECO:0000256" key="1">
    <source>
        <dbReference type="ARBA" id="ARBA00002591"/>
    </source>
</evidence>
<keyword evidence="8" id="KW-0998">Cell outer membrane</keyword>
<name>A0A1E3X977_9BACT</name>
<dbReference type="PANTHER" id="PTHR34933:SF1">
    <property type="entry name" value="FLAGELLAR L-RING PROTEIN"/>
    <property type="match status" value="1"/>
</dbReference>
<comment type="similarity">
    <text evidence="4">Belongs to the FlgH family.</text>
</comment>
<gene>
    <name evidence="9" type="primary">flgH</name>
    <name evidence="9" type="ORF">SCARUB_02687</name>
</gene>
<evidence type="ECO:0000256" key="5">
    <source>
        <dbReference type="ARBA" id="ARBA00022729"/>
    </source>
</evidence>
<keyword evidence="9" id="KW-0282">Flagellum</keyword>
<reference evidence="9 10" key="1">
    <citation type="submission" date="2016-07" db="EMBL/GenBank/DDBJ databases">
        <title>Draft genome of Scalindua rubra, obtained from a brine-seawater interface in the Red Sea, sheds light on salt adaptation in anammox bacteria.</title>
        <authorList>
            <person name="Speth D.R."/>
            <person name="Lagkouvardos I."/>
            <person name="Wang Y."/>
            <person name="Qian P.-Y."/>
            <person name="Dutilh B.E."/>
            <person name="Jetten M.S."/>
        </authorList>
    </citation>
    <scope>NUCLEOTIDE SEQUENCE [LARGE SCALE GENOMIC DNA]</scope>
    <source>
        <strain evidence="9">BSI-1</strain>
    </source>
</reference>
<dbReference type="GO" id="GO:0009279">
    <property type="term" value="C:cell outer membrane"/>
    <property type="evidence" value="ECO:0007669"/>
    <property type="project" value="UniProtKB-SubCell"/>
</dbReference>
<sequence>MTRFSRYLILKFFVTVSILAVVCDCVLADSLWRKRVTINYNLFDDNRGKRVGDIVTVNVLEKTDILNTETNTTNNSSKNSADADSDRFFSGLMSQLYNGRNARFNARDPNQFVTNYTSDFSGKGSNDIDRSVIVTITAMVVEVLDNGNLVLEGKRDVGVNKEDYTLKLTGIARPIDIATDNTIASSKMSNVNFELEGKGWLTRAGSKGWFNRVKDILWPF</sequence>
<dbReference type="EMBL" id="MAYW01000074">
    <property type="protein sequence ID" value="ODS32168.1"/>
    <property type="molecule type" value="Genomic_DNA"/>
</dbReference>
<comment type="subcellular location">
    <subcellularLocation>
        <location evidence="2">Bacterial flagellum basal body</location>
    </subcellularLocation>
    <subcellularLocation>
        <location evidence="3">Cell outer membrane</location>
    </subcellularLocation>
</comment>
<dbReference type="PRINTS" id="PR01008">
    <property type="entry name" value="FLGLRINGFLGH"/>
</dbReference>
<evidence type="ECO:0000313" key="10">
    <source>
        <dbReference type="Proteomes" id="UP000094056"/>
    </source>
</evidence>
<protein>
    <submittedName>
        <fullName evidence="9">Flagellar L-ring protein</fullName>
    </submittedName>
</protein>
<organism evidence="9 10">
    <name type="scientific">Candidatus Scalindua rubra</name>
    <dbReference type="NCBI Taxonomy" id="1872076"/>
    <lineage>
        <taxon>Bacteria</taxon>
        <taxon>Pseudomonadati</taxon>
        <taxon>Planctomycetota</taxon>
        <taxon>Candidatus Brocadiia</taxon>
        <taxon>Candidatus Brocadiales</taxon>
        <taxon>Candidatus Scalinduaceae</taxon>
        <taxon>Candidatus Scalindua</taxon>
    </lineage>
</organism>
<dbReference type="InterPro" id="IPR000527">
    <property type="entry name" value="Flag_Lring"/>
</dbReference>
<keyword evidence="9" id="KW-0969">Cilium</keyword>
<dbReference type="GO" id="GO:0009427">
    <property type="term" value="C:bacterial-type flagellum basal body, distal rod, L ring"/>
    <property type="evidence" value="ECO:0007669"/>
    <property type="project" value="InterPro"/>
</dbReference>
<evidence type="ECO:0000256" key="6">
    <source>
        <dbReference type="ARBA" id="ARBA00023136"/>
    </source>
</evidence>
<dbReference type="GO" id="GO:0003774">
    <property type="term" value="F:cytoskeletal motor activity"/>
    <property type="evidence" value="ECO:0007669"/>
    <property type="project" value="InterPro"/>
</dbReference>
<keyword evidence="6" id="KW-0472">Membrane</keyword>
<proteinExistence type="inferred from homology"/>
<dbReference type="Pfam" id="PF02107">
    <property type="entry name" value="FlgH"/>
    <property type="match status" value="1"/>
</dbReference>
<evidence type="ECO:0000256" key="2">
    <source>
        <dbReference type="ARBA" id="ARBA00004117"/>
    </source>
</evidence>
<evidence type="ECO:0000256" key="8">
    <source>
        <dbReference type="ARBA" id="ARBA00023237"/>
    </source>
</evidence>
<evidence type="ECO:0000256" key="7">
    <source>
        <dbReference type="ARBA" id="ARBA00023143"/>
    </source>
</evidence>
<dbReference type="GO" id="GO:0071973">
    <property type="term" value="P:bacterial-type flagellum-dependent cell motility"/>
    <property type="evidence" value="ECO:0007669"/>
    <property type="project" value="InterPro"/>
</dbReference>
<keyword evidence="7" id="KW-0975">Bacterial flagellum</keyword>
<evidence type="ECO:0000256" key="3">
    <source>
        <dbReference type="ARBA" id="ARBA00004442"/>
    </source>
</evidence>
<dbReference type="Proteomes" id="UP000094056">
    <property type="component" value="Unassembled WGS sequence"/>
</dbReference>
<keyword evidence="5" id="KW-0732">Signal</keyword>
<comment type="caution">
    <text evidence="9">The sequence shown here is derived from an EMBL/GenBank/DDBJ whole genome shotgun (WGS) entry which is preliminary data.</text>
</comment>
<accession>A0A1E3X977</accession>
<dbReference type="PANTHER" id="PTHR34933">
    <property type="entry name" value="FLAGELLAR L-RING PROTEIN"/>
    <property type="match status" value="1"/>
</dbReference>
<evidence type="ECO:0000256" key="4">
    <source>
        <dbReference type="ARBA" id="ARBA00006929"/>
    </source>
</evidence>
<evidence type="ECO:0000313" key="9">
    <source>
        <dbReference type="EMBL" id="ODS32168.1"/>
    </source>
</evidence>
<dbReference type="AlphaFoldDB" id="A0A1E3X977"/>
<comment type="function">
    <text evidence="1">Assembles around the rod to form the L-ring and probably protects the motor/basal body from shearing forces during rotation.</text>
</comment>
<keyword evidence="9" id="KW-0966">Cell projection</keyword>